<protein>
    <recommendedName>
        <fullName evidence="3">ATP synthase subunit delta, mitochondrial</fullName>
    </recommendedName>
    <alternativeName>
        <fullName evidence="13">F-ATPase delta subunit</fullName>
    </alternativeName>
</protein>
<dbReference type="InterPro" id="IPR001469">
    <property type="entry name" value="ATP_synth_F1_dsu/esu"/>
</dbReference>
<evidence type="ECO:0000313" key="15">
    <source>
        <dbReference type="EMBL" id="ANB15861.1"/>
    </source>
</evidence>
<evidence type="ECO:0000256" key="7">
    <source>
        <dbReference type="ARBA" id="ARBA00022946"/>
    </source>
</evidence>
<evidence type="ECO:0000256" key="9">
    <source>
        <dbReference type="ARBA" id="ARBA00023128"/>
    </source>
</evidence>
<dbReference type="InterPro" id="IPR020546">
    <property type="entry name" value="ATP_synth_F1_dsu/esu_N"/>
</dbReference>
<dbReference type="EMBL" id="CP014503">
    <property type="protein sequence ID" value="ANB15861.1"/>
    <property type="molecule type" value="Genomic_DNA"/>
</dbReference>
<comment type="subcellular location">
    <subcellularLocation>
        <location evidence="1">Mitochondrion inner membrane</location>
    </subcellularLocation>
</comment>
<keyword evidence="12" id="KW-0066">ATP synthesis</keyword>
<dbReference type="Pfam" id="PF02823">
    <property type="entry name" value="ATP-synt_DE_N"/>
    <property type="match status" value="1"/>
</dbReference>
<keyword evidence="5" id="KW-0375">Hydrogen ion transport</keyword>
<comment type="similarity">
    <text evidence="2">Belongs to the ATPase epsilon chain family.</text>
</comment>
<evidence type="ECO:0000256" key="4">
    <source>
        <dbReference type="ARBA" id="ARBA00022448"/>
    </source>
</evidence>
<keyword evidence="7" id="KW-0809">Transit peptide</keyword>
<keyword evidence="8" id="KW-0406">Ion transport</keyword>
<dbReference type="SUPFAM" id="SSF51344">
    <property type="entry name" value="Epsilon subunit of F1F0-ATP synthase N-terminal domain"/>
    <property type="match status" value="1"/>
</dbReference>
<keyword evidence="6" id="KW-0999">Mitochondrion inner membrane</keyword>
<dbReference type="PANTHER" id="PTHR13822">
    <property type="entry name" value="ATP SYNTHASE DELTA/EPSILON CHAIN"/>
    <property type="match status" value="1"/>
</dbReference>
<gene>
    <name evidence="15" type="primary">ATP16</name>
    <name evidence="15" type="ORF">AWJ20_3505</name>
</gene>
<dbReference type="GeneID" id="30035535"/>
<dbReference type="GO" id="GO:0016887">
    <property type="term" value="F:ATP hydrolysis activity"/>
    <property type="evidence" value="ECO:0007669"/>
    <property type="project" value="EnsemblFungi"/>
</dbReference>
<evidence type="ECO:0000313" key="16">
    <source>
        <dbReference type="Proteomes" id="UP000189580"/>
    </source>
</evidence>
<evidence type="ECO:0000256" key="8">
    <source>
        <dbReference type="ARBA" id="ARBA00023065"/>
    </source>
</evidence>
<dbReference type="GO" id="GO:0045259">
    <property type="term" value="C:proton-transporting ATP synthase complex"/>
    <property type="evidence" value="ECO:0007669"/>
    <property type="project" value="UniProtKB-KW"/>
</dbReference>
<sequence length="101" mass="10530">MRHNCLTVISVQVNIPTTAGDIGVLAGHVPIIQQLRPGVVEVIEGSGASKQFFVAGGFATVSEGSSLAINAVEAFPIEDFSAEVSVINIGERMDEFGMNLG</sequence>
<keyword evidence="10" id="KW-0472">Membrane</keyword>
<proteinExistence type="inferred from homology"/>
<accession>A0A167FYE5</accession>
<dbReference type="RefSeq" id="XP_018738338.1">
    <property type="nucleotide sequence ID" value="XM_018880528.1"/>
</dbReference>
<dbReference type="CDD" id="cd12152">
    <property type="entry name" value="F1-ATPase_delta"/>
    <property type="match status" value="1"/>
</dbReference>
<feature type="domain" description="ATP synthase F1 complex delta/epsilon subunit N-terminal" evidence="14">
    <location>
        <begin position="12"/>
        <end position="63"/>
    </location>
</feature>
<keyword evidence="4" id="KW-0813">Transport</keyword>
<dbReference type="GO" id="GO:0005743">
    <property type="term" value="C:mitochondrial inner membrane"/>
    <property type="evidence" value="ECO:0007669"/>
    <property type="project" value="UniProtKB-SubCell"/>
</dbReference>
<evidence type="ECO:0000256" key="6">
    <source>
        <dbReference type="ARBA" id="ARBA00022792"/>
    </source>
</evidence>
<evidence type="ECO:0000256" key="1">
    <source>
        <dbReference type="ARBA" id="ARBA00004273"/>
    </source>
</evidence>
<dbReference type="KEGG" id="slb:AWJ20_3505"/>
<dbReference type="AlphaFoldDB" id="A0A167FYE5"/>
<evidence type="ECO:0000256" key="11">
    <source>
        <dbReference type="ARBA" id="ARBA00023196"/>
    </source>
</evidence>
<dbReference type="Gene3D" id="2.60.15.10">
    <property type="entry name" value="F0F1 ATP synthase delta/epsilon subunit, N-terminal"/>
    <property type="match status" value="1"/>
</dbReference>
<evidence type="ECO:0000256" key="12">
    <source>
        <dbReference type="ARBA" id="ARBA00023310"/>
    </source>
</evidence>
<dbReference type="InterPro" id="IPR036771">
    <property type="entry name" value="ATPsynth_dsu/esu_N"/>
</dbReference>
<keyword evidence="16" id="KW-1185">Reference proteome</keyword>
<evidence type="ECO:0000256" key="3">
    <source>
        <dbReference type="ARBA" id="ARBA00016960"/>
    </source>
</evidence>
<keyword evidence="9" id="KW-0496">Mitochondrion</keyword>
<dbReference type="GO" id="GO:0046933">
    <property type="term" value="F:proton-transporting ATP synthase activity, rotational mechanism"/>
    <property type="evidence" value="ECO:0007669"/>
    <property type="project" value="EnsemblFungi"/>
</dbReference>
<evidence type="ECO:0000256" key="5">
    <source>
        <dbReference type="ARBA" id="ARBA00022781"/>
    </source>
</evidence>
<dbReference type="Proteomes" id="UP000189580">
    <property type="component" value="Chromosome b"/>
</dbReference>
<evidence type="ECO:0000256" key="10">
    <source>
        <dbReference type="ARBA" id="ARBA00023136"/>
    </source>
</evidence>
<evidence type="ECO:0000256" key="2">
    <source>
        <dbReference type="ARBA" id="ARBA00005712"/>
    </source>
</evidence>
<organism evidence="15 16">
    <name type="scientific">Sugiyamaella lignohabitans</name>
    <dbReference type="NCBI Taxonomy" id="796027"/>
    <lineage>
        <taxon>Eukaryota</taxon>
        <taxon>Fungi</taxon>
        <taxon>Dikarya</taxon>
        <taxon>Ascomycota</taxon>
        <taxon>Saccharomycotina</taxon>
        <taxon>Dipodascomycetes</taxon>
        <taxon>Dipodascales</taxon>
        <taxon>Trichomonascaceae</taxon>
        <taxon>Sugiyamaella</taxon>
    </lineage>
</organism>
<reference evidence="15 16" key="1">
    <citation type="submission" date="2016-02" db="EMBL/GenBank/DDBJ databases">
        <title>Complete genome sequence and transcriptome regulation of the pentose utilising yeast Sugiyamaella lignohabitans.</title>
        <authorList>
            <person name="Bellasio M."/>
            <person name="Peymann A."/>
            <person name="Valli M."/>
            <person name="Sipitzky M."/>
            <person name="Graf A."/>
            <person name="Sauer M."/>
            <person name="Marx H."/>
            <person name="Mattanovich D."/>
        </authorList>
    </citation>
    <scope>NUCLEOTIDE SEQUENCE [LARGE SCALE GENOMIC DNA]</scope>
    <source>
        <strain evidence="15 16">CBS 10342</strain>
    </source>
</reference>
<dbReference type="OrthoDB" id="270171at2759"/>
<evidence type="ECO:0000256" key="13">
    <source>
        <dbReference type="ARBA" id="ARBA00031669"/>
    </source>
</evidence>
<dbReference type="PANTHER" id="PTHR13822:SF7">
    <property type="entry name" value="ATP SYNTHASE SUBUNIT DELTA, MITOCHONDRIAL"/>
    <property type="match status" value="1"/>
</dbReference>
<evidence type="ECO:0000259" key="14">
    <source>
        <dbReference type="Pfam" id="PF02823"/>
    </source>
</evidence>
<keyword evidence="11" id="KW-0139">CF(1)</keyword>
<name>A0A167FYE5_9ASCO</name>